<dbReference type="RefSeq" id="WP_206594357.1">
    <property type="nucleotide sequence ID" value="NZ_JAFKCS010000010.1"/>
</dbReference>
<evidence type="ECO:0000313" key="2">
    <source>
        <dbReference type="Proteomes" id="UP000663992"/>
    </source>
</evidence>
<name>A0ABS3CTS2_9ALTE</name>
<evidence type="ECO:0000313" key="1">
    <source>
        <dbReference type="EMBL" id="MBN7820518.1"/>
    </source>
</evidence>
<protein>
    <submittedName>
        <fullName evidence="1">Uncharacterized protein</fullName>
    </submittedName>
</protein>
<gene>
    <name evidence="1" type="ORF">J0A65_11620</name>
</gene>
<accession>A0ABS3CTS2</accession>
<comment type="caution">
    <text evidence="1">The sequence shown here is derived from an EMBL/GenBank/DDBJ whole genome shotgun (WGS) entry which is preliminary data.</text>
</comment>
<reference evidence="1 2" key="1">
    <citation type="submission" date="2021-03" db="EMBL/GenBank/DDBJ databases">
        <title>novel species isolated from a fishpond in China.</title>
        <authorList>
            <person name="Lu H."/>
            <person name="Cai Z."/>
        </authorList>
    </citation>
    <scope>NUCLEOTIDE SEQUENCE [LARGE SCALE GENOMIC DNA]</scope>
    <source>
        <strain evidence="1 2">Y57</strain>
    </source>
</reference>
<proteinExistence type="predicted"/>
<dbReference type="EMBL" id="JAFKCS010000010">
    <property type="protein sequence ID" value="MBN7820518.1"/>
    <property type="molecule type" value="Genomic_DNA"/>
</dbReference>
<sequence length="114" mass="13585">MQIVKAVTMLKVKRLTKLLKMIEARHYELQELLSKSHVNSVLKPGKHGITQEMIDRKPMELTVRGRRKARQLHRLTKILEQRQAELLTMLNKSWIEEPSVWNEETKQMERRSTK</sequence>
<keyword evidence="2" id="KW-1185">Reference proteome</keyword>
<dbReference type="Proteomes" id="UP000663992">
    <property type="component" value="Unassembled WGS sequence"/>
</dbReference>
<organism evidence="1 2">
    <name type="scientific">Bowmanella yangjiangensis</name>
    <dbReference type="NCBI Taxonomy" id="2811230"/>
    <lineage>
        <taxon>Bacteria</taxon>
        <taxon>Pseudomonadati</taxon>
        <taxon>Pseudomonadota</taxon>
        <taxon>Gammaproteobacteria</taxon>
        <taxon>Alteromonadales</taxon>
        <taxon>Alteromonadaceae</taxon>
        <taxon>Bowmanella</taxon>
    </lineage>
</organism>